<feature type="transmembrane region" description="Helical" evidence="2">
    <location>
        <begin position="178"/>
        <end position="199"/>
    </location>
</feature>
<feature type="transmembrane region" description="Helical" evidence="2">
    <location>
        <begin position="100"/>
        <end position="121"/>
    </location>
</feature>
<protein>
    <recommendedName>
        <fullName evidence="5">G-protein coupled receptors family 1 profile domain-containing protein</fullName>
    </recommendedName>
</protein>
<keyword evidence="2" id="KW-1133">Transmembrane helix</keyword>
<dbReference type="EMBL" id="BMAT01012094">
    <property type="protein sequence ID" value="GFR85792.1"/>
    <property type="molecule type" value="Genomic_DNA"/>
</dbReference>
<feature type="region of interest" description="Disordered" evidence="1">
    <location>
        <begin position="228"/>
        <end position="247"/>
    </location>
</feature>
<sequence length="443" mass="49028">MGTVDEDAREYAWKALLVTTIVLTILWNIALMYKIINAAGSLTAVLTGPRGPRYQTLVSLVVGDVFVAMFSLVIEVILLFEDNTSVKCRSVLLGRIYLRYIMPFVYGVGIVVLTAECAFFRRRMRRTSSSENPGALMSLAVSVLPWILGITIALPLNIADEDIEKCQLIYSLNRARTIVWVCQVLPVAMAVFFTTLNICCRQNQSPASVGNQPEPAAAFTSFLGQQNATGAAPTAQQQPTAPPYEEEHGVFAEPHPGVSVLPPTMVSYQPTNSSYQQYQSPNLNISQQPQYGGFLFHGQPQHAHHHHHMVNGIRTQPTGAQFFQSQPPPYGPYPGHGQSLPAGSVTYTPSGQPSLLPPPPSLRLFYSLREKRALAMASLVLFVCVAPFAIFQLSYVYNEDRENLKTLSRTIISDLVFWLMAVRSFVTPFFWVMTGSFKMSGSR</sequence>
<proteinExistence type="predicted"/>
<keyword evidence="2" id="KW-0812">Transmembrane</keyword>
<gene>
    <name evidence="3" type="ORF">ElyMa_006037700</name>
</gene>
<evidence type="ECO:0000313" key="4">
    <source>
        <dbReference type="Proteomes" id="UP000762676"/>
    </source>
</evidence>
<accession>A0AAV4GJA4</accession>
<dbReference type="Proteomes" id="UP000762676">
    <property type="component" value="Unassembled WGS sequence"/>
</dbReference>
<feature type="transmembrane region" description="Helical" evidence="2">
    <location>
        <begin position="133"/>
        <end position="158"/>
    </location>
</feature>
<feature type="compositionally biased region" description="Low complexity" evidence="1">
    <location>
        <begin position="228"/>
        <end position="239"/>
    </location>
</feature>
<evidence type="ECO:0000256" key="2">
    <source>
        <dbReference type="SAM" id="Phobius"/>
    </source>
</evidence>
<name>A0AAV4GJA4_9GAST</name>
<feature type="transmembrane region" description="Helical" evidence="2">
    <location>
        <begin position="57"/>
        <end position="80"/>
    </location>
</feature>
<evidence type="ECO:0008006" key="5">
    <source>
        <dbReference type="Google" id="ProtNLM"/>
    </source>
</evidence>
<feature type="transmembrane region" description="Helical" evidence="2">
    <location>
        <begin position="12"/>
        <end position="36"/>
    </location>
</feature>
<feature type="transmembrane region" description="Helical" evidence="2">
    <location>
        <begin position="415"/>
        <end position="433"/>
    </location>
</feature>
<evidence type="ECO:0000313" key="3">
    <source>
        <dbReference type="EMBL" id="GFR85792.1"/>
    </source>
</evidence>
<keyword evidence="2" id="KW-0472">Membrane</keyword>
<reference evidence="3 4" key="1">
    <citation type="journal article" date="2021" name="Elife">
        <title>Chloroplast acquisition without the gene transfer in kleptoplastic sea slugs, Plakobranchus ocellatus.</title>
        <authorList>
            <person name="Maeda T."/>
            <person name="Takahashi S."/>
            <person name="Yoshida T."/>
            <person name="Shimamura S."/>
            <person name="Takaki Y."/>
            <person name="Nagai Y."/>
            <person name="Toyoda A."/>
            <person name="Suzuki Y."/>
            <person name="Arimoto A."/>
            <person name="Ishii H."/>
            <person name="Satoh N."/>
            <person name="Nishiyama T."/>
            <person name="Hasebe M."/>
            <person name="Maruyama T."/>
            <person name="Minagawa J."/>
            <person name="Obokata J."/>
            <person name="Shigenobu S."/>
        </authorList>
    </citation>
    <scope>NUCLEOTIDE SEQUENCE [LARGE SCALE GENOMIC DNA]</scope>
</reference>
<feature type="transmembrane region" description="Helical" evidence="2">
    <location>
        <begin position="373"/>
        <end position="395"/>
    </location>
</feature>
<evidence type="ECO:0000256" key="1">
    <source>
        <dbReference type="SAM" id="MobiDB-lite"/>
    </source>
</evidence>
<keyword evidence="4" id="KW-1185">Reference proteome</keyword>
<dbReference type="AlphaFoldDB" id="A0AAV4GJA4"/>
<comment type="caution">
    <text evidence="3">The sequence shown here is derived from an EMBL/GenBank/DDBJ whole genome shotgun (WGS) entry which is preliminary data.</text>
</comment>
<organism evidence="3 4">
    <name type="scientific">Elysia marginata</name>
    <dbReference type="NCBI Taxonomy" id="1093978"/>
    <lineage>
        <taxon>Eukaryota</taxon>
        <taxon>Metazoa</taxon>
        <taxon>Spiralia</taxon>
        <taxon>Lophotrochozoa</taxon>
        <taxon>Mollusca</taxon>
        <taxon>Gastropoda</taxon>
        <taxon>Heterobranchia</taxon>
        <taxon>Euthyneura</taxon>
        <taxon>Panpulmonata</taxon>
        <taxon>Sacoglossa</taxon>
        <taxon>Placobranchoidea</taxon>
        <taxon>Plakobranchidae</taxon>
        <taxon>Elysia</taxon>
    </lineage>
</organism>